<sequence>MTVQPATRYGWVGLGNMGLAMATNLQRHLSTLSEGAPLAYTNRTLSRGDGLAASGGRAFQTPAEVVAASDVVFFSLSDDAAVQSTIGGILADISSLEGKLLVDTTTIHPDTTTAISDLVTTASGTYLSSPVFGGTPVAVSGSLLFALAGPSTAIQRVKPLIEACLARSVIIAGPNPRDAMMLKATGNLITAGLAQLLSEAFVLAEKSGLETSIVEELVKQNYGAYAASVAEKLSTGVYAPASGERPRSDVRLAVKDVQVGVDVAGAVGVDLEVGKLALERLKDARDWGESNGRGLDSSSVYGVARNRAGLDFEREDVLEQRRLQSEKPQEKD</sequence>
<evidence type="ECO:0000313" key="7">
    <source>
        <dbReference type="EMBL" id="KPI36034.1"/>
    </source>
</evidence>
<dbReference type="GO" id="GO:0050661">
    <property type="term" value="F:NADP binding"/>
    <property type="evidence" value="ECO:0007669"/>
    <property type="project" value="InterPro"/>
</dbReference>
<evidence type="ECO:0000259" key="6">
    <source>
        <dbReference type="Pfam" id="PF14833"/>
    </source>
</evidence>
<evidence type="ECO:0000256" key="4">
    <source>
        <dbReference type="PIRSR" id="PIRSR000103-1"/>
    </source>
</evidence>
<dbReference type="VEuPathDB" id="FungiDB:AB675_1624"/>
<dbReference type="SUPFAM" id="SSF48179">
    <property type="entry name" value="6-phosphogluconate dehydrogenase C-terminal domain-like"/>
    <property type="match status" value="1"/>
</dbReference>
<dbReference type="PANTHER" id="PTHR43580">
    <property type="entry name" value="OXIDOREDUCTASE GLYR1-RELATED"/>
    <property type="match status" value="1"/>
</dbReference>
<dbReference type="InterPro" id="IPR013328">
    <property type="entry name" value="6PGD_dom2"/>
</dbReference>
<name>A0A0N1H4C2_9EURO</name>
<dbReference type="Gene3D" id="1.10.1040.10">
    <property type="entry name" value="N-(1-d-carboxylethyl)-l-norvaline Dehydrogenase, domain 2"/>
    <property type="match status" value="1"/>
</dbReference>
<dbReference type="PANTHER" id="PTHR43580:SF8">
    <property type="entry name" value="6-PHOSPHOGLUCONATE DEHYDROGENASE NADP-BINDING DOMAIN-CONTAINING PROTEIN-RELATED"/>
    <property type="match status" value="1"/>
</dbReference>
<organism evidence="7 8">
    <name type="scientific">Cyphellophora attinorum</name>
    <dbReference type="NCBI Taxonomy" id="1664694"/>
    <lineage>
        <taxon>Eukaryota</taxon>
        <taxon>Fungi</taxon>
        <taxon>Dikarya</taxon>
        <taxon>Ascomycota</taxon>
        <taxon>Pezizomycotina</taxon>
        <taxon>Eurotiomycetes</taxon>
        <taxon>Chaetothyriomycetidae</taxon>
        <taxon>Chaetothyriales</taxon>
        <taxon>Cyphellophoraceae</taxon>
        <taxon>Cyphellophora</taxon>
    </lineage>
</organism>
<dbReference type="Pfam" id="PF03446">
    <property type="entry name" value="NAD_binding_2"/>
    <property type="match status" value="1"/>
</dbReference>
<dbReference type="GO" id="GO:0016491">
    <property type="term" value="F:oxidoreductase activity"/>
    <property type="evidence" value="ECO:0007669"/>
    <property type="project" value="UniProtKB-KW"/>
</dbReference>
<comment type="similarity">
    <text evidence="1">Belongs to the HIBADH-related family. NP60 subfamily.</text>
</comment>
<evidence type="ECO:0000256" key="2">
    <source>
        <dbReference type="ARBA" id="ARBA00023002"/>
    </source>
</evidence>
<dbReference type="Proteomes" id="UP000038010">
    <property type="component" value="Unassembled WGS sequence"/>
</dbReference>
<dbReference type="STRING" id="1664694.A0A0N1H4C2"/>
<keyword evidence="3" id="KW-0520">NAD</keyword>
<keyword evidence="2" id="KW-0560">Oxidoreductase</keyword>
<reference evidence="7 8" key="1">
    <citation type="submission" date="2015-06" db="EMBL/GenBank/DDBJ databases">
        <title>Draft genome of the ant-associated black yeast Phialophora attae CBS 131958.</title>
        <authorList>
            <person name="Moreno L.F."/>
            <person name="Stielow B.J."/>
            <person name="de Hoog S."/>
            <person name="Vicente V.A."/>
            <person name="Weiss V.A."/>
            <person name="de Vries M."/>
            <person name="Cruz L.M."/>
            <person name="Souza E.M."/>
        </authorList>
    </citation>
    <scope>NUCLEOTIDE SEQUENCE [LARGE SCALE GENOMIC DNA]</scope>
    <source>
        <strain evidence="7 8">CBS 131958</strain>
    </source>
</reference>
<dbReference type="OrthoDB" id="435038at2759"/>
<gene>
    <name evidence="7" type="ORF">AB675_1624</name>
</gene>
<dbReference type="InterPro" id="IPR029154">
    <property type="entry name" value="HIBADH-like_NADP-bd"/>
</dbReference>
<dbReference type="PIRSF" id="PIRSF000103">
    <property type="entry name" value="HIBADH"/>
    <property type="match status" value="1"/>
</dbReference>
<dbReference type="AlphaFoldDB" id="A0A0N1H4C2"/>
<dbReference type="Pfam" id="PF14833">
    <property type="entry name" value="NAD_binding_11"/>
    <property type="match status" value="1"/>
</dbReference>
<feature type="active site" evidence="4">
    <location>
        <position position="183"/>
    </location>
</feature>
<dbReference type="InterPro" id="IPR051265">
    <property type="entry name" value="HIBADH-related_NP60_sf"/>
</dbReference>
<dbReference type="Gene3D" id="3.40.50.720">
    <property type="entry name" value="NAD(P)-binding Rossmann-like Domain"/>
    <property type="match status" value="1"/>
</dbReference>
<dbReference type="GeneID" id="28733407"/>
<feature type="domain" description="3-hydroxyisobutyrate dehydrogenase-like NAD-binding" evidence="6">
    <location>
        <begin position="181"/>
        <end position="301"/>
    </location>
</feature>
<evidence type="ECO:0000256" key="1">
    <source>
        <dbReference type="ARBA" id="ARBA00007598"/>
    </source>
</evidence>
<dbReference type="InterPro" id="IPR006115">
    <property type="entry name" value="6PGDH_NADP-bd"/>
</dbReference>
<dbReference type="GO" id="GO:0051287">
    <property type="term" value="F:NAD binding"/>
    <property type="evidence" value="ECO:0007669"/>
    <property type="project" value="InterPro"/>
</dbReference>
<dbReference type="EMBL" id="LFJN01000034">
    <property type="protein sequence ID" value="KPI36034.1"/>
    <property type="molecule type" value="Genomic_DNA"/>
</dbReference>
<dbReference type="InterPro" id="IPR008927">
    <property type="entry name" value="6-PGluconate_DH-like_C_sf"/>
</dbReference>
<protein>
    <submittedName>
        <fullName evidence="7">Glyoxylate/succinic semialdehyde 1</fullName>
    </submittedName>
</protein>
<feature type="domain" description="6-phosphogluconate dehydrogenase NADP-binding" evidence="5">
    <location>
        <begin position="9"/>
        <end position="166"/>
    </location>
</feature>
<dbReference type="InterPro" id="IPR015815">
    <property type="entry name" value="HIBADH-related"/>
</dbReference>
<accession>A0A0N1H4C2</accession>
<proteinExistence type="inferred from homology"/>
<keyword evidence="8" id="KW-1185">Reference proteome</keyword>
<evidence type="ECO:0000259" key="5">
    <source>
        <dbReference type="Pfam" id="PF03446"/>
    </source>
</evidence>
<evidence type="ECO:0000313" key="8">
    <source>
        <dbReference type="Proteomes" id="UP000038010"/>
    </source>
</evidence>
<evidence type="ECO:0000256" key="3">
    <source>
        <dbReference type="ARBA" id="ARBA00023027"/>
    </source>
</evidence>
<comment type="caution">
    <text evidence="7">The sequence shown here is derived from an EMBL/GenBank/DDBJ whole genome shotgun (WGS) entry which is preliminary data.</text>
</comment>
<dbReference type="InterPro" id="IPR036291">
    <property type="entry name" value="NAD(P)-bd_dom_sf"/>
</dbReference>
<dbReference type="RefSeq" id="XP_017995997.1">
    <property type="nucleotide sequence ID" value="XM_018141527.1"/>
</dbReference>
<dbReference type="SUPFAM" id="SSF51735">
    <property type="entry name" value="NAD(P)-binding Rossmann-fold domains"/>
    <property type="match status" value="1"/>
</dbReference>